<evidence type="ECO:0000256" key="6">
    <source>
        <dbReference type="ARBA" id="ARBA00023180"/>
    </source>
</evidence>
<dbReference type="GeneID" id="129331169"/>
<reference evidence="11" key="1">
    <citation type="submission" date="2025-08" db="UniProtKB">
        <authorList>
            <consortium name="RefSeq"/>
        </authorList>
    </citation>
    <scope>IDENTIFICATION</scope>
    <source>
        <tissue evidence="11">Blood</tissue>
    </source>
</reference>
<evidence type="ECO:0000256" key="8">
    <source>
        <dbReference type="SAM" id="SignalP"/>
    </source>
</evidence>
<dbReference type="InterPro" id="IPR002181">
    <property type="entry name" value="Fibrinogen_a/b/g_C_dom"/>
</dbReference>
<evidence type="ECO:0000259" key="9">
    <source>
        <dbReference type="PROSITE" id="PS51406"/>
    </source>
</evidence>
<dbReference type="InterPro" id="IPR037579">
    <property type="entry name" value="FIB_ANG-like"/>
</dbReference>
<feature type="coiled-coil region" evidence="7">
    <location>
        <begin position="85"/>
        <end position="144"/>
    </location>
</feature>
<evidence type="ECO:0000256" key="2">
    <source>
        <dbReference type="ARBA" id="ARBA00022525"/>
    </source>
</evidence>
<dbReference type="RefSeq" id="XP_054837544.1">
    <property type="nucleotide sequence ID" value="XM_054981569.1"/>
</dbReference>
<dbReference type="Proteomes" id="UP001190640">
    <property type="component" value="Chromosome 5"/>
</dbReference>
<evidence type="ECO:0000313" key="10">
    <source>
        <dbReference type="Proteomes" id="UP001190640"/>
    </source>
</evidence>
<dbReference type="CTD" id="27329"/>
<keyword evidence="6" id="KW-0325">Glycoprotein</keyword>
<dbReference type="PROSITE" id="PS51406">
    <property type="entry name" value="FIBRINOGEN_C_2"/>
    <property type="match status" value="1"/>
</dbReference>
<keyword evidence="3 8" id="KW-0732">Signal</keyword>
<keyword evidence="5" id="KW-1015">Disulfide bond</keyword>
<dbReference type="InterPro" id="IPR036056">
    <property type="entry name" value="Fibrinogen-like_C"/>
</dbReference>
<dbReference type="GO" id="GO:0007596">
    <property type="term" value="P:blood coagulation"/>
    <property type="evidence" value="ECO:0007669"/>
    <property type="project" value="InterPro"/>
</dbReference>
<comment type="subcellular location">
    <subcellularLocation>
        <location evidence="1">Secreted</location>
    </subcellularLocation>
</comment>
<feature type="coiled-coil region" evidence="7">
    <location>
        <begin position="182"/>
        <end position="209"/>
    </location>
</feature>
<dbReference type="AlphaFoldDB" id="A0AA97L090"/>
<dbReference type="InterPro" id="IPR014716">
    <property type="entry name" value="Fibrinogen_a/b/g_C_1"/>
</dbReference>
<evidence type="ECO:0000256" key="5">
    <source>
        <dbReference type="ARBA" id="ARBA00023157"/>
    </source>
</evidence>
<keyword evidence="4 7" id="KW-0175">Coiled coil</keyword>
<proteinExistence type="predicted"/>
<sequence>MKITVVLLFTISLVISVKIDGNYSSFELSPPESKLRFAMLDDVRLLANGLLQLGHGLKDFAVKTKKQMDDIFQKLNIFDQSFYELLQQTNEIKEEEKQLRKTTSRLQANNEEIKNLSLELNSKIKVLSQERIQLQTKVGGLEEKLTKLFKIQSEIKQHEEIVPLQNFGEKQDDSLRYLFKVVQAQCAQLDKQQQQIQALEEKLNNTGFQDDLQISFPLKTDEAMNTQANATTTTQEYKGNATDCTWIYNRGERSNGIYSIKPNRSKAFKVYCEMKTGSPWTVIQNRVDGSLDFNQTWESYIDGFGNLDGEFWLGLHKIHSIVDQADYILRVELEDWKANKRYIEYSLVMGGPETDYAVHVAKITGNILNALPEQKKVKFSTKDHGNNTEGKAICPEIYSGGWWHNECEETNLNGIYIKPSSKGKLERGRRGLYWKPHKGRSHLLKATKLMLHPTEFENFE</sequence>
<name>A0AA97L090_EUBMA</name>
<feature type="domain" description="Fibrinogen C-terminal" evidence="9">
    <location>
        <begin position="235"/>
        <end position="455"/>
    </location>
</feature>
<evidence type="ECO:0000256" key="7">
    <source>
        <dbReference type="SAM" id="Coils"/>
    </source>
</evidence>
<organism evidence="10 11">
    <name type="scientific">Eublepharis macularius</name>
    <name type="common">Leopard gecko</name>
    <name type="synonym">Cyrtodactylus macularius</name>
    <dbReference type="NCBI Taxonomy" id="481883"/>
    <lineage>
        <taxon>Eukaryota</taxon>
        <taxon>Metazoa</taxon>
        <taxon>Chordata</taxon>
        <taxon>Craniata</taxon>
        <taxon>Vertebrata</taxon>
        <taxon>Euteleostomi</taxon>
        <taxon>Lepidosauria</taxon>
        <taxon>Squamata</taxon>
        <taxon>Bifurcata</taxon>
        <taxon>Gekkota</taxon>
        <taxon>Eublepharidae</taxon>
        <taxon>Eublepharinae</taxon>
        <taxon>Eublepharis</taxon>
    </lineage>
</organism>
<dbReference type="Gene3D" id="3.90.215.10">
    <property type="entry name" value="Gamma Fibrinogen, chain A, domain 1"/>
    <property type="match status" value="1"/>
</dbReference>
<dbReference type="GO" id="GO:0005576">
    <property type="term" value="C:extracellular region"/>
    <property type="evidence" value="ECO:0007669"/>
    <property type="project" value="UniProtKB-SubCell"/>
</dbReference>
<dbReference type="SMART" id="SM00186">
    <property type="entry name" value="FBG"/>
    <property type="match status" value="1"/>
</dbReference>
<evidence type="ECO:0000256" key="1">
    <source>
        <dbReference type="ARBA" id="ARBA00004613"/>
    </source>
</evidence>
<keyword evidence="10" id="KW-1185">Reference proteome</keyword>
<feature type="chain" id="PRO_5041705071" evidence="8">
    <location>
        <begin position="17"/>
        <end position="460"/>
    </location>
</feature>
<evidence type="ECO:0000313" key="11">
    <source>
        <dbReference type="RefSeq" id="XP_054837544.1"/>
    </source>
</evidence>
<dbReference type="KEGG" id="emc:129331169"/>
<evidence type="ECO:0000256" key="3">
    <source>
        <dbReference type="ARBA" id="ARBA00022729"/>
    </source>
</evidence>
<dbReference type="PANTHER" id="PTHR47221:SF6">
    <property type="entry name" value="FIBRINOGEN ALPHA CHAIN"/>
    <property type="match status" value="1"/>
</dbReference>
<gene>
    <name evidence="11" type="primary">ANGPTL3</name>
</gene>
<evidence type="ECO:0000256" key="4">
    <source>
        <dbReference type="ARBA" id="ARBA00023054"/>
    </source>
</evidence>
<dbReference type="PANTHER" id="PTHR47221">
    <property type="entry name" value="FIBRINOGEN ALPHA CHAIN"/>
    <property type="match status" value="1"/>
</dbReference>
<feature type="signal peptide" evidence="8">
    <location>
        <begin position="1"/>
        <end position="16"/>
    </location>
</feature>
<dbReference type="CDD" id="cd00087">
    <property type="entry name" value="FReD"/>
    <property type="match status" value="1"/>
</dbReference>
<dbReference type="Pfam" id="PF00147">
    <property type="entry name" value="Fibrinogen_C"/>
    <property type="match status" value="1"/>
</dbReference>
<keyword evidence="2" id="KW-0964">Secreted</keyword>
<dbReference type="SUPFAM" id="SSF56496">
    <property type="entry name" value="Fibrinogen C-terminal domain-like"/>
    <property type="match status" value="1"/>
</dbReference>
<accession>A0AA97L090</accession>
<protein>
    <submittedName>
        <fullName evidence="11">Angiopoietin-related protein 3</fullName>
    </submittedName>
</protein>